<reference evidence="1" key="1">
    <citation type="submission" date="2021-05" db="EMBL/GenBank/DDBJ databases">
        <authorList>
            <person name="Pan Q."/>
            <person name="Jouanno E."/>
            <person name="Zahm M."/>
            <person name="Klopp C."/>
            <person name="Cabau C."/>
            <person name="Louis A."/>
            <person name="Berthelot C."/>
            <person name="Parey E."/>
            <person name="Roest Crollius H."/>
            <person name="Montfort J."/>
            <person name="Robinson-Rechavi M."/>
            <person name="Bouchez O."/>
            <person name="Lampietro C."/>
            <person name="Lopez Roques C."/>
            <person name="Donnadieu C."/>
            <person name="Postlethwait J."/>
            <person name="Bobe J."/>
            <person name="Dillon D."/>
            <person name="Chandos A."/>
            <person name="von Hippel F."/>
            <person name="Guiguen Y."/>
        </authorList>
    </citation>
    <scope>NUCLEOTIDE SEQUENCE</scope>
    <source>
        <strain evidence="1">YG-Jan2019</strain>
    </source>
</reference>
<comment type="caution">
    <text evidence="1">The sequence shown here is derived from an EMBL/GenBank/DDBJ whole genome shotgun (WGS) entry which is preliminary data.</text>
</comment>
<proteinExistence type="predicted"/>
<gene>
    <name evidence="1" type="ORF">DPEC_G00213410</name>
</gene>
<feature type="non-terminal residue" evidence="1">
    <location>
        <position position="114"/>
    </location>
</feature>
<sequence length="114" mass="12929">MSLCVCVYLRGSQCLQPGRCRTLVPEHLPCLMGPGEFHECPHEQSKAGKIPHLKVKRNMIIRPDPSSLQRLMVLFPELIQYNSSLSKSMDRPENGREAPLCLDPKQQLNSLMCQ</sequence>
<keyword evidence="2" id="KW-1185">Reference proteome</keyword>
<accession>A0ACC2G6R3</accession>
<evidence type="ECO:0000313" key="2">
    <source>
        <dbReference type="Proteomes" id="UP001157502"/>
    </source>
</evidence>
<organism evidence="1 2">
    <name type="scientific">Dallia pectoralis</name>
    <name type="common">Alaska blackfish</name>
    <dbReference type="NCBI Taxonomy" id="75939"/>
    <lineage>
        <taxon>Eukaryota</taxon>
        <taxon>Metazoa</taxon>
        <taxon>Chordata</taxon>
        <taxon>Craniata</taxon>
        <taxon>Vertebrata</taxon>
        <taxon>Euteleostomi</taxon>
        <taxon>Actinopterygii</taxon>
        <taxon>Neopterygii</taxon>
        <taxon>Teleostei</taxon>
        <taxon>Protacanthopterygii</taxon>
        <taxon>Esociformes</taxon>
        <taxon>Umbridae</taxon>
        <taxon>Dallia</taxon>
    </lineage>
</organism>
<name>A0ACC2G6R3_DALPE</name>
<dbReference type="Proteomes" id="UP001157502">
    <property type="component" value="Chromosome 17"/>
</dbReference>
<evidence type="ECO:0000313" key="1">
    <source>
        <dbReference type="EMBL" id="KAJ7999242.1"/>
    </source>
</evidence>
<protein>
    <submittedName>
        <fullName evidence="1">Uncharacterized protein</fullName>
    </submittedName>
</protein>
<dbReference type="EMBL" id="CM055744">
    <property type="protein sequence ID" value="KAJ7999242.1"/>
    <property type="molecule type" value="Genomic_DNA"/>
</dbReference>